<proteinExistence type="inferred from homology"/>
<evidence type="ECO:0000256" key="12">
    <source>
        <dbReference type="ARBA" id="ARBA00023136"/>
    </source>
</evidence>
<evidence type="ECO:0000256" key="7">
    <source>
        <dbReference type="ARBA" id="ARBA00022475"/>
    </source>
</evidence>
<evidence type="ECO:0000256" key="18">
    <source>
        <dbReference type="SAM" id="MobiDB-lite"/>
    </source>
</evidence>
<evidence type="ECO:0000256" key="3">
    <source>
        <dbReference type="ARBA" id="ARBA00004278"/>
    </source>
</evidence>
<keyword evidence="10" id="KW-0130">Cell adhesion</keyword>
<dbReference type="Pfam" id="PF01044">
    <property type="entry name" value="Vinculin"/>
    <property type="match status" value="2"/>
</dbReference>
<name>A0ABM1K8H5_GEKJA</name>
<accession>A0ABM1K8H5</accession>
<dbReference type="Gene3D" id="1.20.120.230">
    <property type="entry name" value="Alpha-catenin/vinculin-like"/>
    <property type="match status" value="2"/>
</dbReference>
<dbReference type="PROSITE" id="PS00664">
    <property type="entry name" value="VINCULIN_2"/>
    <property type="match status" value="2"/>
</dbReference>
<keyword evidence="7" id="KW-1003">Cell membrane</keyword>
<dbReference type="GeneID" id="107113229"/>
<evidence type="ECO:0000256" key="2">
    <source>
        <dbReference type="ARBA" id="ARBA00004245"/>
    </source>
</evidence>
<keyword evidence="11" id="KW-0965">Cell junction</keyword>
<feature type="region of interest" description="Disordered" evidence="18">
    <location>
        <begin position="837"/>
        <end position="886"/>
    </location>
</feature>
<evidence type="ECO:0000256" key="11">
    <source>
        <dbReference type="ARBA" id="ARBA00022949"/>
    </source>
</evidence>
<keyword evidence="8" id="KW-0963">Cytoplasm</keyword>
<dbReference type="Gene3D" id="1.20.120.810">
    <property type="entry name" value="Vinculin, Vh2 four-helix bundle"/>
    <property type="match status" value="3"/>
</dbReference>
<feature type="compositionally biased region" description="Pro residues" evidence="18">
    <location>
        <begin position="860"/>
        <end position="876"/>
    </location>
</feature>
<dbReference type="InterPro" id="IPR036723">
    <property type="entry name" value="Alpha-catenin/vinculin-like_sf"/>
</dbReference>
<evidence type="ECO:0000313" key="20">
    <source>
        <dbReference type="RefSeq" id="XP_015270012.1"/>
    </source>
</evidence>
<dbReference type="RefSeq" id="XP_015270012.1">
    <property type="nucleotide sequence ID" value="XM_015414526.1"/>
</dbReference>
<keyword evidence="9" id="KW-0677">Repeat</keyword>
<evidence type="ECO:0000256" key="17">
    <source>
        <dbReference type="SAM" id="Coils"/>
    </source>
</evidence>
<organism evidence="19 20">
    <name type="scientific">Gekko japonicus</name>
    <name type="common">Schlegel's Japanese gecko</name>
    <dbReference type="NCBI Taxonomy" id="146911"/>
    <lineage>
        <taxon>Eukaryota</taxon>
        <taxon>Metazoa</taxon>
        <taxon>Chordata</taxon>
        <taxon>Craniata</taxon>
        <taxon>Vertebrata</taxon>
        <taxon>Euteleostomi</taxon>
        <taxon>Lepidosauria</taxon>
        <taxon>Squamata</taxon>
        <taxon>Bifurcata</taxon>
        <taxon>Gekkota</taxon>
        <taxon>Gekkonidae</taxon>
        <taxon>Gekkoninae</taxon>
        <taxon>Gekko</taxon>
    </lineage>
</organism>
<comment type="subcellular location">
    <subcellularLocation>
        <location evidence="4">Cell junction</location>
        <location evidence="4">Adherens junction</location>
    </subcellularLocation>
    <subcellularLocation>
        <location evidence="3">Cell membrane</location>
        <location evidence="3">Sarcolemma</location>
        <topology evidence="3">Peripheral membrane protein</topology>
        <orientation evidence="3">Cytoplasmic side</orientation>
    </subcellularLocation>
    <subcellularLocation>
        <location evidence="1">Cell projection</location>
        <location evidence="1">Podosome</location>
    </subcellularLocation>
    <subcellularLocation>
        <location evidence="2">Cytoplasm</location>
        <location evidence="2">Cytoskeleton</location>
    </subcellularLocation>
</comment>
<comment type="similarity">
    <text evidence="5">Belongs to the vinculin/alpha-catenin family.</text>
</comment>
<evidence type="ECO:0000256" key="4">
    <source>
        <dbReference type="ARBA" id="ARBA00004536"/>
    </source>
</evidence>
<evidence type="ECO:0000256" key="10">
    <source>
        <dbReference type="ARBA" id="ARBA00022889"/>
    </source>
</evidence>
<keyword evidence="19" id="KW-1185">Reference proteome</keyword>
<dbReference type="PRINTS" id="PR00806">
    <property type="entry name" value="VINCULIN"/>
</dbReference>
<dbReference type="PROSITE" id="PS00663">
    <property type="entry name" value="VINCULIN_1"/>
    <property type="match status" value="1"/>
</dbReference>
<evidence type="ECO:0000313" key="19">
    <source>
        <dbReference type="Proteomes" id="UP000694871"/>
    </source>
</evidence>
<keyword evidence="12" id="KW-0472">Membrane</keyword>
<keyword evidence="13" id="KW-0009">Actin-binding</keyword>
<dbReference type="InterPro" id="IPR017997">
    <property type="entry name" value="Vinculin"/>
</dbReference>
<evidence type="ECO:0000256" key="15">
    <source>
        <dbReference type="ARBA" id="ARBA00024757"/>
    </source>
</evidence>
<dbReference type="PANTHER" id="PTHR46180">
    <property type="entry name" value="VINCULIN"/>
    <property type="match status" value="1"/>
</dbReference>
<reference evidence="20" key="1">
    <citation type="submission" date="2025-08" db="UniProtKB">
        <authorList>
            <consortium name="RefSeq"/>
        </authorList>
    </citation>
    <scope>IDENTIFICATION</scope>
</reference>
<evidence type="ECO:0000256" key="14">
    <source>
        <dbReference type="ARBA" id="ARBA00023212"/>
    </source>
</evidence>
<dbReference type="InterPro" id="IPR000633">
    <property type="entry name" value="Vinculin_CS"/>
</dbReference>
<keyword evidence="17" id="KW-0175">Coiled coil</keyword>
<evidence type="ECO:0000256" key="16">
    <source>
        <dbReference type="ARBA" id="ARBA00033411"/>
    </source>
</evidence>
<feature type="compositionally biased region" description="Acidic residues" evidence="18">
    <location>
        <begin position="930"/>
        <end position="946"/>
    </location>
</feature>
<evidence type="ECO:0000256" key="13">
    <source>
        <dbReference type="ARBA" id="ARBA00023203"/>
    </source>
</evidence>
<keyword evidence="14" id="KW-0206">Cytoskeleton</keyword>
<evidence type="ECO:0000256" key="1">
    <source>
        <dbReference type="ARBA" id="ARBA00004188"/>
    </source>
</evidence>
<protein>
    <recommendedName>
        <fullName evidence="6">Vinculin</fullName>
    </recommendedName>
    <alternativeName>
        <fullName evidence="16">Metavinculin</fullName>
    </alternativeName>
</protein>
<dbReference type="SUPFAM" id="SSF47220">
    <property type="entry name" value="alpha-catenin/vinculin-like"/>
    <property type="match status" value="6"/>
</dbReference>
<evidence type="ECO:0000256" key="9">
    <source>
        <dbReference type="ARBA" id="ARBA00022737"/>
    </source>
</evidence>
<dbReference type="Proteomes" id="UP000694871">
    <property type="component" value="Unplaced"/>
</dbReference>
<evidence type="ECO:0000256" key="5">
    <source>
        <dbReference type="ARBA" id="ARBA00008376"/>
    </source>
</evidence>
<feature type="coiled-coil region" evidence="17">
    <location>
        <begin position="360"/>
        <end position="387"/>
    </location>
</feature>
<dbReference type="InterPro" id="IPR006077">
    <property type="entry name" value="Vinculin/catenin"/>
</dbReference>
<sequence length="1143" mass="125630">MPVFHTRTIESILEPVAQQISHLVIMHEEGEVDGKAIPDLTAPVAAVRAAVSNLVRVGKETVQTTEDQILKRDMPPAFIKVENACTKLVQAAQMLQADPYSVPARDYLIDGSRGILSGTSDLLLTFDEAEVRKIIRVCKGILEYLTVAEVVETMEDLVTYTKNLGPGMTKMAKMIDERQQELTHQEHRVMLVNSMNTVKELLPVLISAMKIFVTTKNSKSQGIEEALKNRNFTVEKMSGEINEIIRVLQLTSWDEDAWASKDTEAMKRALALIDSKMNQAKGWLRDPNAPAGDSGEQAIRQILDEAGKVGELCAGKERREILGTCKMLGQLTDQVADLRARGQGTTPLALQKAQQVSQGLDLLTAKVENAARKLEAMTNSKQAIAKKIDAAQSWLADPHGGSEGEEHIRGIMTEARKIAELCEDPKERDDILRSLGEISALTAKLSDLRKQGKGDSPEARALAKQIATSLQNLQSKTNRAVANSRPVKAAVHLEGKIEQAQRWIDNPTVDDRGVGQAAIRGLVAEGRRLANVMLGPYRQDLLARCDRVEQLAAQLADLAARGEGESPQARTLAAQLQDSLKDLKSRMQEAMTQEVSDVFSDTTTPIKLLAVAATAPPDAPNRDEMFEERAANFENHAARLGATAEKAAAVGTANKSTVEGIQATVKSARELTPQVISAARILLRNPGNQAAYEHFETMKNQWIDNVEKMTGMVDEAIDTKSLLDASEEAIKKDLDKCKVAMANIQPQMLVAGATSIARRANRILLVAKKEVENSEDPKFREAVKAASDDLSKTISPMVMDAKAVAGNISDPGLQKNFLDSGYRILGAVAKVREAFQPQEPDFPPPPPDLEQLHLTDELAPPKPPLPEGEVPPPRPPPPEEKDEEFPEVKAGEVLNQPMMMAARQLHDEARKWSSKPEVTDEVKEAPEAGVEVDQEEEEEEEEEADVEFTLPSDIDDDYEPELLLMPTNQPVNQPILAAAQSLHREATKWSSKGNDIIAAAKRMALLMAEMSRLVRGGSGNKRALIQCAKDIAKASDEVTRLAKEVAKQCTDKRIRTNLLQVCERIPTISTQLKILSTVKATMLGRTNISDEESEQATEMLVHNAQNLMQSVKETVREAEAASIKIRTDAGFTLRWVRKTPWYQ</sequence>
<comment type="function">
    <text evidence="15">Actin filament (F-actin)-binding protein involved in cell-matrix adhesion and cell-cell adhesion. Regulates cell-surface E-cadherin expression and potentiates mechanosensing by the E-cadherin complex. May also play important roles in cell morphology and locomotion.</text>
</comment>
<feature type="region of interest" description="Disordered" evidence="18">
    <location>
        <begin position="909"/>
        <end position="947"/>
    </location>
</feature>
<gene>
    <name evidence="20" type="primary">VCL</name>
</gene>
<feature type="compositionally biased region" description="Basic and acidic residues" evidence="18">
    <location>
        <begin position="917"/>
        <end position="926"/>
    </location>
</feature>
<evidence type="ECO:0000256" key="8">
    <source>
        <dbReference type="ARBA" id="ARBA00022490"/>
    </source>
</evidence>
<evidence type="ECO:0000256" key="6">
    <source>
        <dbReference type="ARBA" id="ARBA00014125"/>
    </source>
</evidence>